<feature type="compositionally biased region" description="Pro residues" evidence="1">
    <location>
        <begin position="53"/>
        <end position="94"/>
    </location>
</feature>
<organism evidence="4 5">
    <name type="scientific">Acidovorax kalamii</name>
    <dbReference type="NCBI Taxonomy" id="2004485"/>
    <lineage>
        <taxon>Bacteria</taxon>
        <taxon>Pseudomonadati</taxon>
        <taxon>Pseudomonadota</taxon>
        <taxon>Betaproteobacteria</taxon>
        <taxon>Burkholderiales</taxon>
        <taxon>Comamonadaceae</taxon>
        <taxon>Acidovorax</taxon>
    </lineage>
</organism>
<evidence type="ECO:0000313" key="5">
    <source>
        <dbReference type="Proteomes" id="UP000215441"/>
    </source>
</evidence>
<proteinExistence type="predicted"/>
<protein>
    <recommendedName>
        <fullName evidence="3">DUF4832 domain-containing protein</fullName>
    </recommendedName>
</protein>
<feature type="chain" id="PRO_5012601897" description="DUF4832 domain-containing protein" evidence="2">
    <location>
        <begin position="20"/>
        <end position="567"/>
    </location>
</feature>
<dbReference type="RefSeq" id="WP_094291330.1">
    <property type="nucleotide sequence ID" value="NZ_NOIG01000012.1"/>
</dbReference>
<dbReference type="OrthoDB" id="9800974at2"/>
<accession>A0A235EHR2</accession>
<keyword evidence="5" id="KW-1185">Reference proteome</keyword>
<comment type="caution">
    <text evidence="4">The sequence shown here is derived from an EMBL/GenBank/DDBJ whole genome shotgun (WGS) entry which is preliminary data.</text>
</comment>
<evidence type="ECO:0000256" key="2">
    <source>
        <dbReference type="SAM" id="SignalP"/>
    </source>
</evidence>
<feature type="region of interest" description="Disordered" evidence="1">
    <location>
        <begin position="28"/>
        <end position="95"/>
    </location>
</feature>
<feature type="domain" description="DUF4832" evidence="3">
    <location>
        <begin position="394"/>
        <end position="535"/>
    </location>
</feature>
<sequence>MNPLSTLHPARMARLSALAAALLASACGGSDTNTAEPPAPAPAPIPGNATTPAPAPQPGSPPVAPSPTSPSAPAPAPFPTPSPTPAPSPAPAPTSPAWTVVSVNTTLAPLPIASDLTPNPGRGYHRWRANPAAVPLGDSAPPLAAFQRYRWNELEGATPGQYTLSSLVAARDAARAAGQQFAFRLQAMRGYGTETLDVPTYLYGAGTARPECTAPNPACVWAAPMPTTVPPTPPTLVPNWNHPYVLARMQALLQAVAAALGDTSDLAWIDVGLYGQYGEWAQSSTNVVYTPAVQAQGIEAATNATKRSIAQMHFYVFPHAQHAMFIPYSNLDALQYGLFQQTTTTLPVGLRWDCLAQAGYMNQWTNRPADWALIADRWKTAPWVAEFCPFGPGSAQTNAATALQQVRDFHVSTVGNGNLNAPWASFSASEQADLAAVGREAGYRFALGPVSVTALSATTVQLQLRVDNTGNAPLYAPWQLQAQLRNASGQVMDQQVLLSAAQARGVLPGQPAQISTPWTPPSLPAGDYTVHLAWVRQPTLAALPQTLRWNMAGIEADGSARLVTLRR</sequence>
<feature type="signal peptide" evidence="2">
    <location>
        <begin position="1"/>
        <end position="19"/>
    </location>
</feature>
<dbReference type="Pfam" id="PF16116">
    <property type="entry name" value="DUF4832"/>
    <property type="match status" value="1"/>
</dbReference>
<evidence type="ECO:0000313" key="4">
    <source>
        <dbReference type="EMBL" id="OYD48323.1"/>
    </source>
</evidence>
<keyword evidence="2" id="KW-0732">Signal</keyword>
<dbReference type="EMBL" id="NOIG01000012">
    <property type="protein sequence ID" value="OYD48323.1"/>
    <property type="molecule type" value="Genomic_DNA"/>
</dbReference>
<gene>
    <name evidence="4" type="ORF">CBY09_20035</name>
</gene>
<dbReference type="AlphaFoldDB" id="A0A235EHR2"/>
<name>A0A235EHR2_9BURK</name>
<evidence type="ECO:0000256" key="1">
    <source>
        <dbReference type="SAM" id="MobiDB-lite"/>
    </source>
</evidence>
<dbReference type="Proteomes" id="UP000215441">
    <property type="component" value="Unassembled WGS sequence"/>
</dbReference>
<reference evidence="4 5" key="1">
    <citation type="submission" date="2017-07" db="EMBL/GenBank/DDBJ databases">
        <title>Acidovorax KNDSW TSA 6 genome sequence and assembly.</title>
        <authorList>
            <person name="Mayilraj S."/>
        </authorList>
    </citation>
    <scope>NUCLEOTIDE SEQUENCE [LARGE SCALE GENOMIC DNA]</scope>
    <source>
        <strain evidence="4 5">KNDSW-TSA6</strain>
    </source>
</reference>
<evidence type="ECO:0000259" key="3">
    <source>
        <dbReference type="Pfam" id="PF16116"/>
    </source>
</evidence>
<dbReference type="InterPro" id="IPR032267">
    <property type="entry name" value="DUF4832"/>
</dbReference>